<dbReference type="Pfam" id="PF01984">
    <property type="entry name" value="dsDNA_bind"/>
    <property type="match status" value="1"/>
</dbReference>
<evidence type="ECO:0000256" key="1">
    <source>
        <dbReference type="ARBA" id="ARBA00010490"/>
    </source>
</evidence>
<evidence type="ECO:0008006" key="3">
    <source>
        <dbReference type="Google" id="ProtNLM"/>
    </source>
</evidence>
<comment type="caution">
    <text evidence="2">The sequence shown here is derived from an EMBL/GenBank/DDBJ whole genome shotgun (WGS) entry which is preliminary data.</text>
</comment>
<protein>
    <recommendedName>
        <fullName evidence="3">DNA-binding protein</fullName>
    </recommendedName>
</protein>
<dbReference type="AlphaFoldDB" id="X0ZLA2"/>
<dbReference type="PANTHER" id="PTHR10840:SF0">
    <property type="entry name" value="PROGRAMMED CELL DEATH PROTEIN 5"/>
    <property type="match status" value="1"/>
</dbReference>
<evidence type="ECO:0000313" key="2">
    <source>
        <dbReference type="EMBL" id="GAG70199.1"/>
    </source>
</evidence>
<accession>X0ZLA2</accession>
<dbReference type="EMBL" id="BART01006814">
    <property type="protein sequence ID" value="GAG70199.1"/>
    <property type="molecule type" value="Genomic_DNA"/>
</dbReference>
<dbReference type="PIRSF" id="PIRSF015730">
    <property type="entry name" value="TFAR19"/>
    <property type="match status" value="1"/>
</dbReference>
<organism evidence="2">
    <name type="scientific">marine sediment metagenome</name>
    <dbReference type="NCBI Taxonomy" id="412755"/>
    <lineage>
        <taxon>unclassified sequences</taxon>
        <taxon>metagenomes</taxon>
        <taxon>ecological metagenomes</taxon>
    </lineage>
</organism>
<reference evidence="2" key="1">
    <citation type="journal article" date="2014" name="Front. Microbiol.">
        <title>High frequency of phylogenetically diverse reductive dehalogenase-homologous genes in deep subseafloor sedimentary metagenomes.</title>
        <authorList>
            <person name="Kawai M."/>
            <person name="Futagami T."/>
            <person name="Toyoda A."/>
            <person name="Takaki Y."/>
            <person name="Nishi S."/>
            <person name="Hori S."/>
            <person name="Arai W."/>
            <person name="Tsubouchi T."/>
            <person name="Morono Y."/>
            <person name="Uchiyama I."/>
            <person name="Ito T."/>
            <person name="Fujiyama A."/>
            <person name="Inagaki F."/>
            <person name="Takami H."/>
        </authorList>
    </citation>
    <scope>NUCLEOTIDE SEQUENCE</scope>
    <source>
        <strain evidence="2">Expedition CK06-06</strain>
    </source>
</reference>
<gene>
    <name evidence="2" type="ORF">S01H4_15549</name>
</gene>
<dbReference type="GO" id="GO:0003677">
    <property type="term" value="F:DNA binding"/>
    <property type="evidence" value="ECO:0007669"/>
    <property type="project" value="InterPro"/>
</dbReference>
<dbReference type="Gene3D" id="1.10.8.140">
    <property type="entry name" value="PDCD5-like"/>
    <property type="match status" value="1"/>
</dbReference>
<dbReference type="NCBIfam" id="NF003268">
    <property type="entry name" value="PRK04239.1"/>
    <property type="match status" value="1"/>
</dbReference>
<sequence>MSDDDELENIRRRKLEELKQQAAQQQYANHQQKEYKSKKYQIMRQILSQEGRQRLENIRIVKPQFAEQIELQLIQLYQSGKLRGATPLPDKEFKKILEQITTSGKKKNLKLKNKC</sequence>
<dbReference type="InterPro" id="IPR036883">
    <property type="entry name" value="PDCD5-like_sf"/>
</dbReference>
<dbReference type="InterPro" id="IPR002836">
    <property type="entry name" value="PDCD5-like"/>
</dbReference>
<name>X0ZLA2_9ZZZZ</name>
<dbReference type="GO" id="GO:0005829">
    <property type="term" value="C:cytosol"/>
    <property type="evidence" value="ECO:0007669"/>
    <property type="project" value="TreeGrafter"/>
</dbReference>
<proteinExistence type="inferred from homology"/>
<comment type="similarity">
    <text evidence="1">Belongs to the PDCD5 family.</text>
</comment>
<dbReference type="PANTHER" id="PTHR10840">
    <property type="entry name" value="PROGRAMMED CELL DEATH PROTEIN 5"/>
    <property type="match status" value="1"/>
</dbReference>
<dbReference type="SUPFAM" id="SSF46950">
    <property type="entry name" value="Double-stranded DNA-binding domain"/>
    <property type="match status" value="1"/>
</dbReference>